<organism evidence="9 10">
    <name type="scientific">Fluviispira multicolorata</name>
    <dbReference type="NCBI Taxonomy" id="2654512"/>
    <lineage>
        <taxon>Bacteria</taxon>
        <taxon>Pseudomonadati</taxon>
        <taxon>Bdellovibrionota</taxon>
        <taxon>Oligoflexia</taxon>
        <taxon>Silvanigrellales</taxon>
        <taxon>Silvanigrellaceae</taxon>
        <taxon>Fluviispira</taxon>
    </lineage>
</organism>
<comment type="cofactor">
    <cofactor evidence="1">
        <name>Mg(2+)</name>
        <dbReference type="ChEBI" id="CHEBI:18420"/>
    </cofactor>
</comment>
<dbReference type="CDD" id="cd05398">
    <property type="entry name" value="NT_ClassII-CCAase"/>
    <property type="match status" value="1"/>
</dbReference>
<proteinExistence type="inferred from homology"/>
<keyword evidence="6" id="KW-0460">Magnesium</keyword>
<dbReference type="GO" id="GO:0046872">
    <property type="term" value="F:metal ion binding"/>
    <property type="evidence" value="ECO:0007669"/>
    <property type="project" value="UniProtKB-KW"/>
</dbReference>
<dbReference type="GO" id="GO:0008033">
    <property type="term" value="P:tRNA processing"/>
    <property type="evidence" value="ECO:0007669"/>
    <property type="project" value="UniProtKB-KW"/>
</dbReference>
<name>A0A833N3F2_9BACT</name>
<keyword evidence="3" id="KW-0819">tRNA processing</keyword>
<evidence type="ECO:0000256" key="6">
    <source>
        <dbReference type="ARBA" id="ARBA00022842"/>
    </source>
</evidence>
<protein>
    <recommendedName>
        <fullName evidence="8">Poly A polymerase head domain-containing protein</fullName>
    </recommendedName>
</protein>
<gene>
    <name evidence="9" type="ORF">GCL57_12165</name>
</gene>
<sequence>MHNGIFVKHKVIFKNKKFTVFSNVRKASIYLAAKQICFILQKNKFEAYIVGGAVRDLLLNPNKIPKDIDIATSATPENIKDLFKNAHFVGQAFGVCLVKQGSHQFEVTTFRKEGKYLDRRRPESVSLGNFIEDSQRRDFTVNSIYYNPSKRLIIDPHEGLKDLRQKVIRCVGLPEDRLHEDALRILRMIRFAANLNFSIDSKSIEAAQKNSDGLFELSKERILLEFQKIKLGKFHIFCTFLDNIIRIKNIFYKNERFLISDNKSFMRNNLALSKIKLDTIYPFYNFLKYFLFNYEFDQKNYTEFLKVFEEWPLTNDDKKACFIFLKCIFYKENSKKEIDIELYDFIFYEYLTQISSLTKYYSRCIFINLSVFIKDNLLKETLYKITDSYSNENKLNLNTEKIVNLVESKNLDKKYISVIIKYIQYIYLKKGIAPKIESIIDFKTDFFKEYFSIGLQNANKTE</sequence>
<dbReference type="GO" id="GO:0016779">
    <property type="term" value="F:nucleotidyltransferase activity"/>
    <property type="evidence" value="ECO:0007669"/>
    <property type="project" value="UniProtKB-KW"/>
</dbReference>
<accession>A0A833N3F2</accession>
<keyword evidence="2 7" id="KW-0808">Transferase</keyword>
<dbReference type="Gene3D" id="3.30.460.10">
    <property type="entry name" value="Beta Polymerase, domain 2"/>
    <property type="match status" value="1"/>
</dbReference>
<comment type="similarity">
    <text evidence="7">Belongs to the tRNA nucleotidyltransferase/poly(A) polymerase family.</text>
</comment>
<evidence type="ECO:0000256" key="1">
    <source>
        <dbReference type="ARBA" id="ARBA00001946"/>
    </source>
</evidence>
<evidence type="ECO:0000313" key="9">
    <source>
        <dbReference type="EMBL" id="KAB8028473.1"/>
    </source>
</evidence>
<dbReference type="Gene3D" id="1.10.3090.10">
    <property type="entry name" value="cca-adding enzyme, domain 2"/>
    <property type="match status" value="1"/>
</dbReference>
<dbReference type="Pfam" id="PF01743">
    <property type="entry name" value="PolyA_pol"/>
    <property type="match status" value="1"/>
</dbReference>
<keyword evidence="10" id="KW-1185">Reference proteome</keyword>
<dbReference type="InterPro" id="IPR002646">
    <property type="entry name" value="PolA_pol_head_dom"/>
</dbReference>
<reference evidence="9 10" key="1">
    <citation type="submission" date="2019-10" db="EMBL/GenBank/DDBJ databases">
        <title>New genus of Silvanigrellaceae.</title>
        <authorList>
            <person name="Pitt A."/>
            <person name="Hahn M.W."/>
        </authorList>
    </citation>
    <scope>NUCLEOTIDE SEQUENCE [LARGE SCALE GENOMIC DNA]</scope>
    <source>
        <strain evidence="9 10">33A1-SZDP</strain>
    </source>
</reference>
<feature type="domain" description="Poly A polymerase head" evidence="8">
    <location>
        <begin position="47"/>
        <end position="169"/>
    </location>
</feature>
<dbReference type="PANTHER" id="PTHR46173:SF1">
    <property type="entry name" value="CCA TRNA NUCLEOTIDYLTRANSFERASE 1, MITOCHONDRIAL"/>
    <property type="match status" value="1"/>
</dbReference>
<evidence type="ECO:0000259" key="8">
    <source>
        <dbReference type="Pfam" id="PF01743"/>
    </source>
</evidence>
<dbReference type="SUPFAM" id="SSF81301">
    <property type="entry name" value="Nucleotidyltransferase"/>
    <property type="match status" value="1"/>
</dbReference>
<comment type="caution">
    <text evidence="9">The sequence shown here is derived from an EMBL/GenBank/DDBJ whole genome shotgun (WGS) entry which is preliminary data.</text>
</comment>
<dbReference type="GO" id="GO:0000049">
    <property type="term" value="F:tRNA binding"/>
    <property type="evidence" value="ECO:0007669"/>
    <property type="project" value="TreeGrafter"/>
</dbReference>
<evidence type="ECO:0000256" key="3">
    <source>
        <dbReference type="ARBA" id="ARBA00022694"/>
    </source>
</evidence>
<dbReference type="Proteomes" id="UP000442694">
    <property type="component" value="Unassembled WGS sequence"/>
</dbReference>
<evidence type="ECO:0000256" key="2">
    <source>
        <dbReference type="ARBA" id="ARBA00022679"/>
    </source>
</evidence>
<dbReference type="AlphaFoldDB" id="A0A833N3F2"/>
<evidence type="ECO:0000256" key="4">
    <source>
        <dbReference type="ARBA" id="ARBA00022695"/>
    </source>
</evidence>
<dbReference type="EMBL" id="WFLN01000009">
    <property type="protein sequence ID" value="KAB8028473.1"/>
    <property type="molecule type" value="Genomic_DNA"/>
</dbReference>
<keyword evidence="7" id="KW-0694">RNA-binding</keyword>
<dbReference type="SUPFAM" id="SSF81891">
    <property type="entry name" value="Poly A polymerase C-terminal region-like"/>
    <property type="match status" value="1"/>
</dbReference>
<keyword evidence="4" id="KW-0548">Nucleotidyltransferase</keyword>
<evidence type="ECO:0000313" key="10">
    <source>
        <dbReference type="Proteomes" id="UP000442694"/>
    </source>
</evidence>
<keyword evidence="5" id="KW-0479">Metal-binding</keyword>
<evidence type="ECO:0000256" key="5">
    <source>
        <dbReference type="ARBA" id="ARBA00022723"/>
    </source>
</evidence>
<dbReference type="InterPro" id="IPR050264">
    <property type="entry name" value="Bact_CCA-adding_enz_type3_sf"/>
</dbReference>
<dbReference type="InterPro" id="IPR043519">
    <property type="entry name" value="NT_sf"/>
</dbReference>
<dbReference type="PANTHER" id="PTHR46173">
    <property type="entry name" value="CCA TRNA NUCLEOTIDYLTRANSFERASE 1, MITOCHONDRIAL"/>
    <property type="match status" value="1"/>
</dbReference>
<evidence type="ECO:0000256" key="7">
    <source>
        <dbReference type="RuleBase" id="RU003953"/>
    </source>
</evidence>